<keyword evidence="2" id="KW-0540">Nuclease</keyword>
<dbReference type="InterPro" id="IPR014017">
    <property type="entry name" value="DNA_helicase_UvrD-like_C"/>
</dbReference>
<proteinExistence type="inferred from homology"/>
<dbReference type="PANTHER" id="PTHR11070">
    <property type="entry name" value="UVRD / RECB / PCRA DNA HELICASE FAMILY MEMBER"/>
    <property type="match status" value="1"/>
</dbReference>
<keyword evidence="3 15" id="KW-0547">Nucleotide-binding</keyword>
<organism evidence="18">
    <name type="scientific">uncultured Acidimicrobiales bacterium</name>
    <dbReference type="NCBI Taxonomy" id="310071"/>
    <lineage>
        <taxon>Bacteria</taxon>
        <taxon>Bacillati</taxon>
        <taxon>Actinomycetota</taxon>
        <taxon>Acidimicrobiia</taxon>
        <taxon>Acidimicrobiales</taxon>
        <taxon>environmental samples</taxon>
    </lineage>
</organism>
<evidence type="ECO:0000256" key="3">
    <source>
        <dbReference type="ARBA" id="ARBA00022741"/>
    </source>
</evidence>
<comment type="catalytic activity">
    <reaction evidence="12">
        <text>Couples ATP hydrolysis with the unwinding of duplex DNA by translocating in the 3'-5' direction.</text>
        <dbReference type="EC" id="5.6.2.4"/>
    </reaction>
</comment>
<evidence type="ECO:0000313" key="18">
    <source>
        <dbReference type="EMBL" id="CAA9233363.1"/>
    </source>
</evidence>
<comment type="similarity">
    <text evidence="1">Belongs to the helicase family. UvrD subfamily.</text>
</comment>
<dbReference type="InterPro" id="IPR011335">
    <property type="entry name" value="Restrct_endonuc-II-like"/>
</dbReference>
<dbReference type="InterPro" id="IPR011604">
    <property type="entry name" value="PDDEXK-like_dom_sf"/>
</dbReference>
<dbReference type="GO" id="GO:0005829">
    <property type="term" value="C:cytosol"/>
    <property type="evidence" value="ECO:0007669"/>
    <property type="project" value="TreeGrafter"/>
</dbReference>
<accession>A0A6J4HTY3</accession>
<feature type="domain" description="UvrD-like helicase ATP-binding" evidence="16">
    <location>
        <begin position="1"/>
        <end position="298"/>
    </location>
</feature>
<dbReference type="InterPro" id="IPR013986">
    <property type="entry name" value="DExx_box_DNA_helicase_dom_sf"/>
</dbReference>
<dbReference type="InterPro" id="IPR000212">
    <property type="entry name" value="DNA_helicase_UvrD/REP"/>
</dbReference>
<dbReference type="InterPro" id="IPR014016">
    <property type="entry name" value="UvrD-like_ATP-bd"/>
</dbReference>
<evidence type="ECO:0000256" key="11">
    <source>
        <dbReference type="ARBA" id="ARBA00023235"/>
    </source>
</evidence>
<dbReference type="EMBL" id="CADCTB010000085">
    <property type="protein sequence ID" value="CAA9233363.1"/>
    <property type="molecule type" value="Genomic_DNA"/>
</dbReference>
<dbReference type="PROSITE" id="PS51198">
    <property type="entry name" value="UVRD_HELICASE_ATP_BIND"/>
    <property type="match status" value="1"/>
</dbReference>
<keyword evidence="6 15" id="KW-0347">Helicase</keyword>
<feature type="binding site" evidence="15">
    <location>
        <begin position="22"/>
        <end position="29"/>
    </location>
    <ligand>
        <name>ATP</name>
        <dbReference type="ChEBI" id="CHEBI:30616"/>
    </ligand>
</feature>
<evidence type="ECO:0000256" key="15">
    <source>
        <dbReference type="PROSITE-ProRule" id="PRU00560"/>
    </source>
</evidence>
<name>A0A6J4HTY3_9ACTN</name>
<sequence>MKLTAEQEEAVSADRSGQLLVAGAGTGKTTVMAQRILHLVSSGQVRADQVLGLTFTNKAAAHLKAKVREALGADADVTVGTYHSFGASLVADHALELDLHPDTRILNRAQAWQLLYGVFDEFRFQHRKTLYPQNLLDHALTLASRCADHLVPIGAVIEDCERIVASTATQKIRDTAAMRQELCQVVAAYGRRKRERHLLDFGDQIALAVRLLADRPELADALRDQHPVVLLDEYQDTNFAQRRLLQLIYPPGSCVTAVGDDMQSIYGFRGAHLANILRFKDHFAPVTVRQLQTTFRFGPRLVELSNRIQDKVKESLPKVLTVPEDAPDTTITCFLAADDSEEAATIADDVAKAVTDGVPCGDTAVLCRKRRLIPPVVAALEERGIAVEVVGASGLLDRPEVVDLVSWLQLLADGSATVALLRILQGPRYRIGLRDLAAVSRYARTNDTSWLAALADPHAVPDLSIEAARRLRGFEAERAALSAAATRMPVLELAEAVVERTGLWRAAGDLGRENLLRFLDLAEGFTPVEGDPGLRAFVEYLQLLDESDDDLAEAHLTDADAVKVMTIHQAKGLEFDVVYVPGLAGKGRSQIFPDGRAGENALTNSSALPWWLREDDGIPTWPGATQKAVEEVIKRRRLDEEWRLLYVACTRAKRRLVCSAAHWYPGPAEAQGPSEFYEFVAGQTDLVTELFRHEAATVDPDVAAKERQRAASRRYADQVAPRPDAAPIQLRLDVVDTAVPAAARVAPPALSVTGLVTYARCPKQFYWTVVRPLPRRSSAAARLGTEIHRWIEQRAGRQLILIEPEAPDADELDPDRFPAGTDVAAGLRASFLSSAWADLDPVRVEAPFVLAVGGHLVRGRIDAVYERDGRLELVDFKTGRPATEGDKAAGTQLDLYGLAAVDAWAAEPDRLRTTYCYLRTDGPPIVVSSDWDAATLAAVRARLASTLDALAEARFGTTPGRWCRGCDFLSFCPAGKAEVGG</sequence>
<comment type="catalytic activity">
    <reaction evidence="14">
        <text>ATP + H2O = ADP + phosphate + H(+)</text>
        <dbReference type="Rhea" id="RHEA:13065"/>
        <dbReference type="ChEBI" id="CHEBI:15377"/>
        <dbReference type="ChEBI" id="CHEBI:15378"/>
        <dbReference type="ChEBI" id="CHEBI:30616"/>
        <dbReference type="ChEBI" id="CHEBI:43474"/>
        <dbReference type="ChEBI" id="CHEBI:456216"/>
        <dbReference type="EC" id="5.6.2.4"/>
    </reaction>
</comment>
<dbReference type="AlphaFoldDB" id="A0A6J4HTY3"/>
<dbReference type="Pfam" id="PF13361">
    <property type="entry name" value="UvrD_C"/>
    <property type="match status" value="2"/>
</dbReference>
<evidence type="ECO:0000256" key="5">
    <source>
        <dbReference type="ARBA" id="ARBA00022801"/>
    </source>
</evidence>
<feature type="domain" description="UvrD-like helicase C-terminal" evidence="17">
    <location>
        <begin position="299"/>
        <end position="572"/>
    </location>
</feature>
<dbReference type="Gene3D" id="3.40.50.300">
    <property type="entry name" value="P-loop containing nucleotide triphosphate hydrolases"/>
    <property type="match status" value="3"/>
</dbReference>
<evidence type="ECO:0000256" key="1">
    <source>
        <dbReference type="ARBA" id="ARBA00009922"/>
    </source>
</evidence>
<dbReference type="CDD" id="cd17932">
    <property type="entry name" value="DEXQc_UvrD"/>
    <property type="match status" value="1"/>
</dbReference>
<gene>
    <name evidence="18" type="ORF">AVDCRST_MAG10-1278</name>
</gene>
<evidence type="ECO:0000256" key="2">
    <source>
        <dbReference type="ARBA" id="ARBA00022722"/>
    </source>
</evidence>
<evidence type="ECO:0000256" key="8">
    <source>
        <dbReference type="ARBA" id="ARBA00022840"/>
    </source>
</evidence>
<evidence type="ECO:0000256" key="12">
    <source>
        <dbReference type="ARBA" id="ARBA00034617"/>
    </source>
</evidence>
<keyword evidence="5 15" id="KW-0378">Hydrolase</keyword>
<evidence type="ECO:0000259" key="16">
    <source>
        <dbReference type="PROSITE" id="PS51198"/>
    </source>
</evidence>
<evidence type="ECO:0000256" key="7">
    <source>
        <dbReference type="ARBA" id="ARBA00022839"/>
    </source>
</evidence>
<evidence type="ECO:0000256" key="14">
    <source>
        <dbReference type="ARBA" id="ARBA00048988"/>
    </source>
</evidence>
<dbReference type="InterPro" id="IPR027417">
    <property type="entry name" value="P-loop_NTPase"/>
</dbReference>
<dbReference type="SUPFAM" id="SSF52540">
    <property type="entry name" value="P-loop containing nucleoside triphosphate hydrolases"/>
    <property type="match status" value="1"/>
</dbReference>
<dbReference type="PANTHER" id="PTHR11070:SF55">
    <property type="entry name" value="DNA 3'-5' HELICASE"/>
    <property type="match status" value="1"/>
</dbReference>
<reference evidence="18" key="1">
    <citation type="submission" date="2020-02" db="EMBL/GenBank/DDBJ databases">
        <authorList>
            <person name="Meier V. D."/>
        </authorList>
    </citation>
    <scope>NUCLEOTIDE SEQUENCE</scope>
    <source>
        <strain evidence="18">AVDCRST_MAG10</strain>
    </source>
</reference>
<dbReference type="GO" id="GO:0004527">
    <property type="term" value="F:exonuclease activity"/>
    <property type="evidence" value="ECO:0007669"/>
    <property type="project" value="UniProtKB-KW"/>
</dbReference>
<keyword evidence="7" id="KW-0269">Exonuclease</keyword>
<evidence type="ECO:0000256" key="13">
    <source>
        <dbReference type="ARBA" id="ARBA00034808"/>
    </source>
</evidence>
<keyword evidence="8 15" id="KW-0067">ATP-binding</keyword>
<dbReference type="Gene3D" id="1.10.10.160">
    <property type="match status" value="1"/>
</dbReference>
<dbReference type="EC" id="5.6.2.4" evidence="13"/>
<dbReference type="GO" id="GO:0000725">
    <property type="term" value="P:recombinational repair"/>
    <property type="evidence" value="ECO:0007669"/>
    <property type="project" value="TreeGrafter"/>
</dbReference>
<dbReference type="GO" id="GO:0033202">
    <property type="term" value="C:DNA helicase complex"/>
    <property type="evidence" value="ECO:0007669"/>
    <property type="project" value="TreeGrafter"/>
</dbReference>
<keyword evidence="4" id="KW-0227">DNA damage</keyword>
<evidence type="ECO:0000256" key="9">
    <source>
        <dbReference type="ARBA" id="ARBA00023125"/>
    </source>
</evidence>
<dbReference type="Pfam" id="PF00580">
    <property type="entry name" value="UvrD-helicase"/>
    <property type="match status" value="1"/>
</dbReference>
<evidence type="ECO:0000256" key="10">
    <source>
        <dbReference type="ARBA" id="ARBA00023204"/>
    </source>
</evidence>
<keyword evidence="9" id="KW-0238">DNA-binding</keyword>
<dbReference type="GO" id="GO:0003677">
    <property type="term" value="F:DNA binding"/>
    <property type="evidence" value="ECO:0007669"/>
    <property type="project" value="UniProtKB-KW"/>
</dbReference>
<protein>
    <recommendedName>
        <fullName evidence="13">DNA 3'-5' helicase</fullName>
        <ecNumber evidence="13">5.6.2.4</ecNumber>
    </recommendedName>
</protein>
<dbReference type="Pfam" id="PF12705">
    <property type="entry name" value="PDDEXK_1"/>
    <property type="match status" value="1"/>
</dbReference>
<dbReference type="InterPro" id="IPR038726">
    <property type="entry name" value="PDDEXK_AddAB-type"/>
</dbReference>
<keyword evidence="10" id="KW-0234">DNA repair</keyword>
<dbReference type="GO" id="GO:0005524">
    <property type="term" value="F:ATP binding"/>
    <property type="evidence" value="ECO:0007669"/>
    <property type="project" value="UniProtKB-UniRule"/>
</dbReference>
<keyword evidence="11" id="KW-0413">Isomerase</keyword>
<dbReference type="SUPFAM" id="SSF52980">
    <property type="entry name" value="Restriction endonuclease-like"/>
    <property type="match status" value="1"/>
</dbReference>
<evidence type="ECO:0000256" key="6">
    <source>
        <dbReference type="ARBA" id="ARBA00022806"/>
    </source>
</evidence>
<dbReference type="Gene3D" id="3.90.320.10">
    <property type="match status" value="1"/>
</dbReference>
<dbReference type="GO" id="GO:0043138">
    <property type="term" value="F:3'-5' DNA helicase activity"/>
    <property type="evidence" value="ECO:0007669"/>
    <property type="project" value="UniProtKB-EC"/>
</dbReference>
<dbReference type="PROSITE" id="PS51217">
    <property type="entry name" value="UVRD_HELICASE_CTER"/>
    <property type="match status" value="1"/>
</dbReference>
<dbReference type="Gene3D" id="1.10.486.10">
    <property type="entry name" value="PCRA, domain 4"/>
    <property type="match status" value="1"/>
</dbReference>
<evidence type="ECO:0000259" key="17">
    <source>
        <dbReference type="PROSITE" id="PS51217"/>
    </source>
</evidence>
<evidence type="ECO:0000256" key="4">
    <source>
        <dbReference type="ARBA" id="ARBA00022763"/>
    </source>
</evidence>